<reference evidence="1" key="1">
    <citation type="submission" date="2014-09" db="EMBL/GenBank/DDBJ databases">
        <authorList>
            <person name="Magalhaes I.L.F."/>
            <person name="Oliveira U."/>
            <person name="Santos F.R."/>
            <person name="Vidigal T.H.D.A."/>
            <person name="Brescovit A.D."/>
            <person name="Santos A.J."/>
        </authorList>
    </citation>
    <scope>NUCLEOTIDE SEQUENCE</scope>
    <source>
        <tissue evidence="1">Shoot tissue taken approximately 20 cm above the soil surface</tissue>
    </source>
</reference>
<protein>
    <recommendedName>
        <fullName evidence="2">Serine-threonine/tyrosine-protein kinase catalytic domain-containing protein</fullName>
    </recommendedName>
</protein>
<dbReference type="AlphaFoldDB" id="A0A0A9AN50"/>
<organism evidence="1">
    <name type="scientific">Arundo donax</name>
    <name type="common">Giant reed</name>
    <name type="synonym">Donax arundinaceus</name>
    <dbReference type="NCBI Taxonomy" id="35708"/>
    <lineage>
        <taxon>Eukaryota</taxon>
        <taxon>Viridiplantae</taxon>
        <taxon>Streptophyta</taxon>
        <taxon>Embryophyta</taxon>
        <taxon>Tracheophyta</taxon>
        <taxon>Spermatophyta</taxon>
        <taxon>Magnoliopsida</taxon>
        <taxon>Liliopsida</taxon>
        <taxon>Poales</taxon>
        <taxon>Poaceae</taxon>
        <taxon>PACMAD clade</taxon>
        <taxon>Arundinoideae</taxon>
        <taxon>Arundineae</taxon>
        <taxon>Arundo</taxon>
    </lineage>
</organism>
<dbReference type="GO" id="GO:0016020">
    <property type="term" value="C:membrane"/>
    <property type="evidence" value="ECO:0007669"/>
    <property type="project" value="TreeGrafter"/>
</dbReference>
<dbReference type="Gene3D" id="1.10.510.10">
    <property type="entry name" value="Transferase(Phosphotransferase) domain 1"/>
    <property type="match status" value="1"/>
</dbReference>
<sequence length="120" mass="13276">MFTGKRPTDSEFGEAIGLRKYVQMAFPDRVASIVEYQLLTETEDRESSALNSNSIIGMRIACMASILHVGICCSEATPTDRMPIGDALKELQAIRDKFHKHLSVKEDHQVAEAFEGLCGT</sequence>
<dbReference type="InterPro" id="IPR051564">
    <property type="entry name" value="LRR_receptor-like_kinase"/>
</dbReference>
<dbReference type="EMBL" id="GBRH01246587">
    <property type="protein sequence ID" value="JAD51308.1"/>
    <property type="molecule type" value="Transcribed_RNA"/>
</dbReference>
<name>A0A0A9AN50_ARUDO</name>
<evidence type="ECO:0000313" key="1">
    <source>
        <dbReference type="EMBL" id="JAD51308.1"/>
    </source>
</evidence>
<evidence type="ECO:0008006" key="2">
    <source>
        <dbReference type="Google" id="ProtNLM"/>
    </source>
</evidence>
<dbReference type="PANTHER" id="PTHR48055:SF55">
    <property type="entry name" value="PROTEIN KINASE DOMAIN-CONTAINING PROTEIN"/>
    <property type="match status" value="1"/>
</dbReference>
<proteinExistence type="predicted"/>
<dbReference type="PANTHER" id="PTHR48055">
    <property type="entry name" value="LEUCINE-RICH REPEAT RECEPTOR PROTEIN KINASE EMS1"/>
    <property type="match status" value="1"/>
</dbReference>
<accession>A0A0A9AN50</accession>
<reference evidence="1" key="2">
    <citation type="journal article" date="2015" name="Data Brief">
        <title>Shoot transcriptome of the giant reed, Arundo donax.</title>
        <authorList>
            <person name="Barrero R.A."/>
            <person name="Guerrero F.D."/>
            <person name="Moolhuijzen P."/>
            <person name="Goolsby J.A."/>
            <person name="Tidwell J."/>
            <person name="Bellgard S.E."/>
            <person name="Bellgard M.I."/>
        </authorList>
    </citation>
    <scope>NUCLEOTIDE SEQUENCE</scope>
    <source>
        <tissue evidence="1">Shoot tissue taken approximately 20 cm above the soil surface</tissue>
    </source>
</reference>